<organism evidence="1 2">
    <name type="scientific">Enterococcus mundtii</name>
    <dbReference type="NCBI Taxonomy" id="53346"/>
    <lineage>
        <taxon>Bacteria</taxon>
        <taxon>Bacillati</taxon>
        <taxon>Bacillota</taxon>
        <taxon>Bacilli</taxon>
        <taxon>Lactobacillales</taxon>
        <taxon>Enterococcaceae</taxon>
        <taxon>Enterococcus</taxon>
    </lineage>
</organism>
<proteinExistence type="predicted"/>
<comment type="caution">
    <text evidence="1">The sequence shown here is derived from an EMBL/GenBank/DDBJ whole genome shotgun (WGS) entry which is preliminary data.</text>
</comment>
<protein>
    <recommendedName>
        <fullName evidence="3">WxL domain-containing protein</fullName>
    </recommendedName>
</protein>
<dbReference type="EMBL" id="PYGR01000005">
    <property type="protein sequence ID" value="PTO36918.1"/>
    <property type="molecule type" value="Genomic_DNA"/>
</dbReference>
<reference evidence="1 2" key="1">
    <citation type="submission" date="2018-03" db="EMBL/GenBank/DDBJ databases">
        <title>Draft genome sequences of four Enterococcus mundtii strains isolated from beef slaughterhouses in Kenya.</title>
        <authorList>
            <person name="Wambui J."/>
            <person name="Stevens M."/>
            <person name="Njage P."/>
            <person name="Stephan R."/>
            <person name="Tasara T."/>
        </authorList>
    </citation>
    <scope>NUCLEOTIDE SEQUENCE [LARGE SCALE GENOMIC DNA]</scope>
    <source>
        <strain evidence="1 2">H18-EM</strain>
    </source>
</reference>
<dbReference type="AlphaFoldDB" id="A0A2T5DFH2"/>
<name>A0A2T5DFH2_ENTMU</name>
<accession>A0A2T5DFH2</accession>
<dbReference type="Proteomes" id="UP000244022">
    <property type="component" value="Unassembled WGS sequence"/>
</dbReference>
<sequence length="736" mass="82350">MIKFLFFIGFFTFLFVPLTNNYADDVYFEVIKNDVSIGNESYYESELENDEEIIQQSDSEKEYSYEVENKENFEREERLKEETGSSAFLQNEEGINLRGDHLGTEANPFLAGTASELRNVLNTIRTDPGTGIYYVRLTNNIFYNASDVFDIHKNVVIDGQGFHMLYANNASTIASNTGFRIRTSGIEATLRNMNFGSDTLTDASGRVYDNNTYYGIIGSAGTTGIIFTAILENVNYHARTGAQPFLTWNQQSRFVFKGENTFTSRAGTSSQEFMEGYNVIFAEGSKTTIDHQTELHTGFFFAYGTGGSAGSDGRLRITVEENAEVHIISSKQNFTFGADVIFTIADSAKFFYQQAANRPLIFSNARSTTINIEKNAQATFLSHGRINSGGNVTFNVNEPDFIRFQNTGNTNGLFARNMAFNRLDGILGEVGDYQFYYLNQAQNLQRREVPGRVSQTLADNQFSHTALRQAVYQKGIQVTWDNVVDVGIGKSELLTKIDSYEPARRILTKVDYKLSTERLWSGDSITSDSAQAAIDQATLDTSGVVAAEKSTNLSWHNGQLRAGTYYVYVQVAAAVNDDPQMQLFASESLWEEKQITIDRSPIHVEVPLQKLFDIRESGTFYKIEHSQPIISHSNFPIDFSVTYVANYSANPTIALVDHITEANEEDHLLLNIGATDGQKLGPLVIGENKLDAMVLQPFLTDPLELFLKGEFSGSIFKKHEVDFRLTYTLSAKGDED</sequence>
<evidence type="ECO:0008006" key="3">
    <source>
        <dbReference type="Google" id="ProtNLM"/>
    </source>
</evidence>
<evidence type="ECO:0000313" key="2">
    <source>
        <dbReference type="Proteomes" id="UP000244022"/>
    </source>
</evidence>
<evidence type="ECO:0000313" key="1">
    <source>
        <dbReference type="EMBL" id="PTO36918.1"/>
    </source>
</evidence>
<gene>
    <name evidence="1" type="ORF">C6N14_02190</name>
</gene>